<dbReference type="GeneID" id="20527535"/>
<dbReference type="Pfam" id="PF00631">
    <property type="entry name" value="G-gamma"/>
    <property type="match status" value="1"/>
</dbReference>
<dbReference type="Proteomes" id="UP000030693">
    <property type="component" value="Unassembled WGS sequence"/>
</dbReference>
<dbReference type="InterPro" id="IPR036284">
    <property type="entry name" value="GGL_sf"/>
</dbReference>
<evidence type="ECO:0000313" key="3">
    <source>
        <dbReference type="Proteomes" id="UP000030693"/>
    </source>
</evidence>
<dbReference type="SUPFAM" id="SSF48670">
    <property type="entry name" value="Transducin (heterotrimeric G protein), gamma chain"/>
    <property type="match status" value="1"/>
</dbReference>
<dbReference type="EMBL" id="KB932204">
    <property type="protein sequence ID" value="KCV70469.1"/>
    <property type="molecule type" value="Genomic_DNA"/>
</dbReference>
<dbReference type="InterPro" id="IPR015898">
    <property type="entry name" value="G-protein_gamma-like_dom"/>
</dbReference>
<organism evidence="2">
    <name type="scientific">Fonticula alba</name>
    <name type="common">Slime mold</name>
    <dbReference type="NCBI Taxonomy" id="691883"/>
    <lineage>
        <taxon>Eukaryota</taxon>
        <taxon>Rotosphaerida</taxon>
        <taxon>Fonticulaceae</taxon>
        <taxon>Fonticula</taxon>
    </lineage>
</organism>
<dbReference type="SMART" id="SM00224">
    <property type="entry name" value="GGL"/>
    <property type="match status" value="1"/>
</dbReference>
<dbReference type="Gene3D" id="4.10.260.10">
    <property type="entry name" value="Transducin (heterotrimeric G protein), gamma chain"/>
    <property type="match status" value="1"/>
</dbReference>
<dbReference type="OrthoDB" id="19232at2759"/>
<dbReference type="AlphaFoldDB" id="A0A058Z873"/>
<reference evidence="2" key="1">
    <citation type="submission" date="2013-04" db="EMBL/GenBank/DDBJ databases">
        <title>The Genome Sequence of Fonticula alba ATCC 38817.</title>
        <authorList>
            <consortium name="The Broad Institute Genomics Platform"/>
            <person name="Russ C."/>
            <person name="Cuomo C."/>
            <person name="Burger G."/>
            <person name="Gray M.W."/>
            <person name="Holland P.W.H."/>
            <person name="King N."/>
            <person name="Lang F.B.F."/>
            <person name="Roger A.J."/>
            <person name="Ruiz-Trillo I."/>
            <person name="Brown M."/>
            <person name="Walker B."/>
            <person name="Young S."/>
            <person name="Zeng Q."/>
            <person name="Gargeya S."/>
            <person name="Fitzgerald M."/>
            <person name="Haas B."/>
            <person name="Abouelleil A."/>
            <person name="Allen A.W."/>
            <person name="Alvarado L."/>
            <person name="Arachchi H.M."/>
            <person name="Berlin A.M."/>
            <person name="Chapman S.B."/>
            <person name="Gainer-Dewar J."/>
            <person name="Goldberg J."/>
            <person name="Griggs A."/>
            <person name="Gujja S."/>
            <person name="Hansen M."/>
            <person name="Howarth C."/>
            <person name="Imamovic A."/>
            <person name="Ireland A."/>
            <person name="Larimer J."/>
            <person name="McCowan C."/>
            <person name="Murphy C."/>
            <person name="Pearson M."/>
            <person name="Poon T.W."/>
            <person name="Priest M."/>
            <person name="Roberts A."/>
            <person name="Saif S."/>
            <person name="Shea T."/>
            <person name="Sisk P."/>
            <person name="Sykes S."/>
            <person name="Wortman J."/>
            <person name="Nusbaum C."/>
            <person name="Birren B."/>
        </authorList>
    </citation>
    <scope>NUCLEOTIDE SEQUENCE [LARGE SCALE GENOMIC DNA]</scope>
    <source>
        <strain evidence="2">ATCC 38817</strain>
    </source>
</reference>
<sequence length="73" mass="8375">MSSINEDKLIRLQHINECLRADLERERVKVSVASKSLIDFTLETMDPLIHTSQIDTNQNPFTKNARSRACALF</sequence>
<dbReference type="SMART" id="SM01224">
    <property type="entry name" value="G_gamma"/>
    <property type="match status" value="1"/>
</dbReference>
<accession>A0A058Z873</accession>
<name>A0A058Z873_FONAL</name>
<evidence type="ECO:0000259" key="1">
    <source>
        <dbReference type="PROSITE" id="PS50058"/>
    </source>
</evidence>
<feature type="domain" description="G protein gamma" evidence="1">
    <location>
        <begin position="1"/>
        <end position="73"/>
    </location>
</feature>
<proteinExistence type="predicted"/>
<dbReference type="PROSITE" id="PS50058">
    <property type="entry name" value="G_PROTEIN_GAMMA"/>
    <property type="match status" value="1"/>
</dbReference>
<protein>
    <recommendedName>
        <fullName evidence="1">G protein gamma domain-containing protein</fullName>
    </recommendedName>
</protein>
<dbReference type="GO" id="GO:0007186">
    <property type="term" value="P:G protein-coupled receptor signaling pathway"/>
    <property type="evidence" value="ECO:0007669"/>
    <property type="project" value="InterPro"/>
</dbReference>
<dbReference type="RefSeq" id="XP_009494985.1">
    <property type="nucleotide sequence ID" value="XM_009496710.1"/>
</dbReference>
<keyword evidence="3" id="KW-1185">Reference proteome</keyword>
<evidence type="ECO:0000313" key="2">
    <source>
        <dbReference type="EMBL" id="KCV70469.1"/>
    </source>
</evidence>
<gene>
    <name evidence="2" type="ORF">H696_02810</name>
</gene>